<gene>
    <name evidence="2" type="ORF">GCM10010995_08840</name>
</gene>
<organism evidence="2 3">
    <name type="scientific">Cysteiniphilum litorale</name>
    <dbReference type="NCBI Taxonomy" id="2056700"/>
    <lineage>
        <taxon>Bacteria</taxon>
        <taxon>Pseudomonadati</taxon>
        <taxon>Pseudomonadota</taxon>
        <taxon>Gammaproteobacteria</taxon>
        <taxon>Thiotrichales</taxon>
        <taxon>Fastidiosibacteraceae</taxon>
        <taxon>Cysteiniphilum</taxon>
    </lineage>
</organism>
<accession>A0A8J2Z3Q4</accession>
<name>A0A8J2Z3Q4_9GAMM</name>
<keyword evidence="3" id="KW-1185">Reference proteome</keyword>
<protein>
    <submittedName>
        <fullName evidence="2">Uncharacterized protein</fullName>
    </submittedName>
</protein>
<comment type="caution">
    <text evidence="2">The sequence shown here is derived from an EMBL/GenBank/DDBJ whole genome shotgun (WGS) entry which is preliminary data.</text>
</comment>
<proteinExistence type="predicted"/>
<dbReference type="AlphaFoldDB" id="A0A8J2Z3Q4"/>
<sequence>MKEDKNYMSKSSTQRMKAKRERDYQLLLDSVGSEQKLSDTGLIEVIARCYRQAKQSGNTAMVKIAVKELVRRIDSVDEKGRAP</sequence>
<dbReference type="Proteomes" id="UP000636949">
    <property type="component" value="Unassembled WGS sequence"/>
</dbReference>
<reference evidence="2" key="2">
    <citation type="submission" date="2020-09" db="EMBL/GenBank/DDBJ databases">
        <authorList>
            <person name="Sun Q."/>
            <person name="Zhou Y."/>
        </authorList>
    </citation>
    <scope>NUCLEOTIDE SEQUENCE</scope>
    <source>
        <strain evidence="2">CGMCC 1.15758</strain>
    </source>
</reference>
<reference evidence="2" key="1">
    <citation type="journal article" date="2014" name="Int. J. Syst. Evol. Microbiol.">
        <title>Complete genome sequence of Corynebacterium casei LMG S-19264T (=DSM 44701T), isolated from a smear-ripened cheese.</title>
        <authorList>
            <consortium name="US DOE Joint Genome Institute (JGI-PGF)"/>
            <person name="Walter F."/>
            <person name="Albersmeier A."/>
            <person name="Kalinowski J."/>
            <person name="Ruckert C."/>
        </authorList>
    </citation>
    <scope>NUCLEOTIDE SEQUENCE</scope>
    <source>
        <strain evidence="2">CGMCC 1.15758</strain>
    </source>
</reference>
<dbReference type="EMBL" id="BMJS01000006">
    <property type="protein sequence ID" value="GGF93828.1"/>
    <property type="molecule type" value="Genomic_DNA"/>
</dbReference>
<evidence type="ECO:0000256" key="1">
    <source>
        <dbReference type="SAM" id="MobiDB-lite"/>
    </source>
</evidence>
<feature type="region of interest" description="Disordered" evidence="1">
    <location>
        <begin position="1"/>
        <end position="20"/>
    </location>
</feature>
<evidence type="ECO:0000313" key="3">
    <source>
        <dbReference type="Proteomes" id="UP000636949"/>
    </source>
</evidence>
<evidence type="ECO:0000313" key="2">
    <source>
        <dbReference type="EMBL" id="GGF93828.1"/>
    </source>
</evidence>